<name>A0ABV1XUF4_9ACTN</name>
<keyword evidence="3" id="KW-1185">Reference proteome</keyword>
<evidence type="ECO:0000313" key="3">
    <source>
        <dbReference type="Proteomes" id="UP001486207"/>
    </source>
</evidence>
<proteinExistence type="predicted"/>
<dbReference type="Pfam" id="PF14435">
    <property type="entry name" value="SUKH-4"/>
    <property type="match status" value="1"/>
</dbReference>
<organism evidence="2 3">
    <name type="scientific">Streptomyces lanatus</name>
    <dbReference type="NCBI Taxonomy" id="66900"/>
    <lineage>
        <taxon>Bacteria</taxon>
        <taxon>Bacillati</taxon>
        <taxon>Actinomycetota</taxon>
        <taxon>Actinomycetes</taxon>
        <taxon>Kitasatosporales</taxon>
        <taxon>Streptomycetaceae</taxon>
        <taxon>Streptomyces</taxon>
    </lineage>
</organism>
<feature type="region of interest" description="Disordered" evidence="1">
    <location>
        <begin position="222"/>
        <end position="242"/>
    </location>
</feature>
<evidence type="ECO:0000256" key="1">
    <source>
        <dbReference type="SAM" id="MobiDB-lite"/>
    </source>
</evidence>
<sequence>MGAEFDDVLADPARLLAADRAVVRELIAARGDVDGVGREVFLQAEAIFGDAEVTPAEFASWLLFAARATGHDEYAEGIAAAEPGMPWRTVWAWWRPANWFVANPSMNGDYYQVRHRLHEGRELIEVADEWRGPVWFDAETGERVRVRAEESLPEAPLSLETLGAPELYEFDLMAPESWEQATSFAAEEGTIRYLIAGNHGLAVLEADEKVLLDWPRGDGIDYSSSEEALPDPEPEVRRPTGPLTAARVDDAFGERHVLRIPESELPEGLEHPGSRRYLREVGLPTLWMCHGAVFEARTADAMCPPAGGDLSGGGLPDGVTAADLITFGQVDYGELFLHRHNGSVHMWSLLDRRSGGKLVQLAPDLEVFTRVLEAVYRYSNACWHPYPVEGNQDTVAKTFLAEMDELAPGLLDHATPGGHVWSWFYAGITELGVDGF</sequence>
<dbReference type="Proteomes" id="UP001486207">
    <property type="component" value="Unassembled WGS sequence"/>
</dbReference>
<comment type="caution">
    <text evidence="2">The sequence shown here is derived from an EMBL/GenBank/DDBJ whole genome shotgun (WGS) entry which is preliminary data.</text>
</comment>
<dbReference type="InterPro" id="IPR025851">
    <property type="entry name" value="SUKH-4"/>
</dbReference>
<dbReference type="EMBL" id="JBEPFB010000009">
    <property type="protein sequence ID" value="MER7375233.1"/>
    <property type="molecule type" value="Genomic_DNA"/>
</dbReference>
<dbReference type="RefSeq" id="WP_190072207.1">
    <property type="nucleotide sequence ID" value="NZ_BNBM01000009.1"/>
</dbReference>
<gene>
    <name evidence="2" type="ORF">ABT384_21615</name>
</gene>
<accession>A0ABV1XUF4</accession>
<reference evidence="2 3" key="1">
    <citation type="submission" date="2024-06" db="EMBL/GenBank/DDBJ databases">
        <title>The Natural Products Discovery Center: Release of the First 8490 Sequenced Strains for Exploring Actinobacteria Biosynthetic Diversity.</title>
        <authorList>
            <person name="Kalkreuter E."/>
            <person name="Kautsar S.A."/>
            <person name="Yang D."/>
            <person name="Bader C.D."/>
            <person name="Teijaro C.N."/>
            <person name="Fluegel L."/>
            <person name="Davis C.M."/>
            <person name="Simpson J.R."/>
            <person name="Lauterbach L."/>
            <person name="Steele A.D."/>
            <person name="Gui C."/>
            <person name="Meng S."/>
            <person name="Li G."/>
            <person name="Viehrig K."/>
            <person name="Ye F."/>
            <person name="Su P."/>
            <person name="Kiefer A.F."/>
            <person name="Nichols A."/>
            <person name="Cepeda A.J."/>
            <person name="Yan W."/>
            <person name="Fan B."/>
            <person name="Jiang Y."/>
            <person name="Adhikari A."/>
            <person name="Zheng C.-J."/>
            <person name="Schuster L."/>
            <person name="Cowan T.M."/>
            <person name="Smanski M.J."/>
            <person name="Chevrette M.G."/>
            <person name="De Carvalho L.P.S."/>
            <person name="Shen B."/>
        </authorList>
    </citation>
    <scope>NUCLEOTIDE SEQUENCE [LARGE SCALE GENOMIC DNA]</scope>
    <source>
        <strain evidence="2 3">NPDC000155</strain>
    </source>
</reference>
<evidence type="ECO:0000313" key="2">
    <source>
        <dbReference type="EMBL" id="MER7375233.1"/>
    </source>
</evidence>
<protein>
    <submittedName>
        <fullName evidence="2">SUKH-4 family immunity protein</fullName>
    </submittedName>
</protein>